<evidence type="ECO:0000313" key="2">
    <source>
        <dbReference type="EMBL" id="CAE7561215.1"/>
    </source>
</evidence>
<keyword evidence="3" id="KW-1185">Reference proteome</keyword>
<dbReference type="Proteomes" id="UP000604046">
    <property type="component" value="Unassembled WGS sequence"/>
</dbReference>
<evidence type="ECO:0000256" key="1">
    <source>
        <dbReference type="SAM" id="MobiDB-lite"/>
    </source>
</evidence>
<gene>
    <name evidence="2" type="primary">ftsH</name>
    <name evidence="2" type="ORF">SNAT2548_LOCUS31655</name>
</gene>
<organism evidence="2 3">
    <name type="scientific">Symbiodinium natans</name>
    <dbReference type="NCBI Taxonomy" id="878477"/>
    <lineage>
        <taxon>Eukaryota</taxon>
        <taxon>Sar</taxon>
        <taxon>Alveolata</taxon>
        <taxon>Dinophyceae</taxon>
        <taxon>Suessiales</taxon>
        <taxon>Symbiodiniaceae</taxon>
        <taxon>Symbiodinium</taxon>
    </lineage>
</organism>
<sequence>MRPPVSPSMRKTQPNIGLGKSASEPSLTRSLSRTLPATVKGSFLPRQMGHPTIAARRNLAQQRKALIKETRDLEDYSFWGAQGIPGFSAHLKARFGSVLAGWRLLDSAKKGRMSFHPFASVATDCGFYQRLWTELDPTGKGFVTLAVWHMVSSFKIELMQRYGDMLLAWQDCIDVNGAGKVSEREIADSLHELGLEMDARQLLKMFISMPGATHITLKDFDPRAYVRWQTSELPALSKGRASEFHPKP</sequence>
<dbReference type="Gene3D" id="1.10.238.10">
    <property type="entry name" value="EF-hand"/>
    <property type="match status" value="1"/>
</dbReference>
<comment type="caution">
    <text evidence="2">The sequence shown here is derived from an EMBL/GenBank/DDBJ whole genome shotgun (WGS) entry which is preliminary data.</text>
</comment>
<proteinExistence type="predicted"/>
<dbReference type="EMBL" id="CAJNDS010002669">
    <property type="protein sequence ID" value="CAE7561215.1"/>
    <property type="molecule type" value="Genomic_DNA"/>
</dbReference>
<dbReference type="SUPFAM" id="SSF47473">
    <property type="entry name" value="EF-hand"/>
    <property type="match status" value="1"/>
</dbReference>
<name>A0A812U9G7_9DINO</name>
<reference evidence="2" key="1">
    <citation type="submission" date="2021-02" db="EMBL/GenBank/DDBJ databases">
        <authorList>
            <person name="Dougan E. K."/>
            <person name="Rhodes N."/>
            <person name="Thang M."/>
            <person name="Chan C."/>
        </authorList>
    </citation>
    <scope>NUCLEOTIDE SEQUENCE</scope>
</reference>
<dbReference type="OrthoDB" id="430668at2759"/>
<accession>A0A812U9G7</accession>
<dbReference type="InterPro" id="IPR011992">
    <property type="entry name" value="EF-hand-dom_pair"/>
</dbReference>
<feature type="region of interest" description="Disordered" evidence="1">
    <location>
        <begin position="1"/>
        <end position="30"/>
    </location>
</feature>
<dbReference type="AlphaFoldDB" id="A0A812U9G7"/>
<protein>
    <submittedName>
        <fullName evidence="2">FtsH protein</fullName>
    </submittedName>
</protein>
<evidence type="ECO:0000313" key="3">
    <source>
        <dbReference type="Proteomes" id="UP000604046"/>
    </source>
</evidence>